<dbReference type="PANTHER" id="PTHR20938:SF0">
    <property type="entry name" value="INTEGRATOR COMPLEX SUBUNIT 4"/>
    <property type="match status" value="1"/>
</dbReference>
<organism evidence="2 3">
    <name type="scientific">Kingdonia uniflora</name>
    <dbReference type="NCBI Taxonomy" id="39325"/>
    <lineage>
        <taxon>Eukaryota</taxon>
        <taxon>Viridiplantae</taxon>
        <taxon>Streptophyta</taxon>
        <taxon>Embryophyta</taxon>
        <taxon>Tracheophyta</taxon>
        <taxon>Spermatophyta</taxon>
        <taxon>Magnoliopsida</taxon>
        <taxon>Ranunculales</taxon>
        <taxon>Circaeasteraceae</taxon>
        <taxon>Kingdonia</taxon>
    </lineage>
</organism>
<dbReference type="PANTHER" id="PTHR20938">
    <property type="entry name" value="INTEGRATOR COMPLEX SUBUNIT 4"/>
    <property type="match status" value="1"/>
</dbReference>
<dbReference type="EMBL" id="JACGCM010002827">
    <property type="protein sequence ID" value="KAF6134760.1"/>
    <property type="molecule type" value="Genomic_DNA"/>
</dbReference>
<evidence type="ECO:0000256" key="1">
    <source>
        <dbReference type="ARBA" id="ARBA00022737"/>
    </source>
</evidence>
<name>A0A7J7KWL5_9MAGN</name>
<sequence>MSSDSGINSSSLATLTCPDFLFPAPPNGRELISTALDVKGCGLIKEGYDRGVELLLDTYDYVRSAAIHVVSEWGQILAASDDELEDKDPFDAVFVKICSMVRDMSIEVRLEAFLELRKIKVSENVLLHTLSKNALAKVKRPEAIGPRSHEFYVVSNVTGAFVHGLEDEYYEVRRSACSSLGALTKLSSTFALDVLKLLMDMPNDDSLAVRLQSLQTMYQMITHEHLKLQQLHIHGFLVTFMDTVVYTLVDTSYLIRRTARSILQVMKMVVEKIFKSSIEGLLTNLERYPEDEADIFSVLFSIGKSHGTFADNFVMGVSQDIEPSHEGKLKFDSGRVAAILVLAISASFSHRPVSNIRRKLYSYAISNLWRICRSLYMDQDTLLPYLLTTDSLRGHELSFPMLTGGNSNEKINQVSLLQQISNETPADQLGDNPLDQKHVASDQTYQHKDISMHEEANNNVKLILKTIAETWPLIRSGCIVEAQMTIRSWKGELETISMDLNASGGLLAWASQYVRVVRLLAKVWEQLLPSREFHDNGTQMLYLLLEKLDVNLGRIMNSFSGFSKEEEVHILELTLLTSFLRLSEVEIGDHTTTLKRLREIMSRLELLCLEEFIKFADFARELKEFLDKGDFAVLEASYIPCSYKSLPGYFSLKEVLFDGTLKHIKAELESVGNDSENPLPFISGLPVGIAFQITVYNVPGDKRMWLKMAREDVTQYTFLDFNQMGTCGEERKVTLSVPFYRTPKQFLFH</sequence>
<comment type="caution">
    <text evidence="2">The sequence shown here is derived from an EMBL/GenBank/DDBJ whole genome shotgun (WGS) entry which is preliminary data.</text>
</comment>
<dbReference type="AlphaFoldDB" id="A0A7J7KWL5"/>
<dbReference type="InterPro" id="IPR000357">
    <property type="entry name" value="HEAT"/>
</dbReference>
<protein>
    <submittedName>
        <fullName evidence="2">Uncharacterized protein</fullName>
    </submittedName>
</protein>
<dbReference type="Gene3D" id="1.25.10.10">
    <property type="entry name" value="Leucine-rich Repeat Variant"/>
    <property type="match status" value="1"/>
</dbReference>
<gene>
    <name evidence="2" type="ORF">GIB67_002161</name>
</gene>
<accession>A0A7J7KWL5</accession>
<reference evidence="2 3" key="1">
    <citation type="journal article" date="2020" name="IScience">
        <title>Genome Sequencing of the Endangered Kingdonia uniflora (Circaeasteraceae, Ranunculales) Reveals Potential Mechanisms of Evolutionary Specialization.</title>
        <authorList>
            <person name="Sun Y."/>
            <person name="Deng T."/>
            <person name="Zhang A."/>
            <person name="Moore M.J."/>
            <person name="Landis J.B."/>
            <person name="Lin N."/>
            <person name="Zhang H."/>
            <person name="Zhang X."/>
            <person name="Huang J."/>
            <person name="Zhang X."/>
            <person name="Sun H."/>
            <person name="Wang H."/>
        </authorList>
    </citation>
    <scope>NUCLEOTIDE SEQUENCE [LARGE SCALE GENOMIC DNA]</scope>
    <source>
        <strain evidence="2">TB1705</strain>
        <tissue evidence="2">Leaf</tissue>
    </source>
</reference>
<dbReference type="Pfam" id="PF02985">
    <property type="entry name" value="HEAT"/>
    <property type="match status" value="1"/>
</dbReference>
<dbReference type="InterPro" id="IPR016024">
    <property type="entry name" value="ARM-type_fold"/>
</dbReference>
<proteinExistence type="predicted"/>
<dbReference type="Proteomes" id="UP000541444">
    <property type="component" value="Unassembled WGS sequence"/>
</dbReference>
<dbReference type="GO" id="GO:0010496">
    <property type="term" value="P:intercellular transport"/>
    <property type="evidence" value="ECO:0007669"/>
    <property type="project" value="TreeGrafter"/>
</dbReference>
<dbReference type="GO" id="GO:0005768">
    <property type="term" value="C:endosome"/>
    <property type="evidence" value="ECO:0007669"/>
    <property type="project" value="TreeGrafter"/>
</dbReference>
<dbReference type="InterPro" id="IPR011989">
    <property type="entry name" value="ARM-like"/>
</dbReference>
<dbReference type="SUPFAM" id="SSF48371">
    <property type="entry name" value="ARM repeat"/>
    <property type="match status" value="1"/>
</dbReference>
<dbReference type="OrthoDB" id="18190at2759"/>
<keyword evidence="3" id="KW-1185">Reference proteome</keyword>
<evidence type="ECO:0000313" key="2">
    <source>
        <dbReference type="EMBL" id="KAF6134760.1"/>
    </source>
</evidence>
<evidence type="ECO:0000313" key="3">
    <source>
        <dbReference type="Proteomes" id="UP000541444"/>
    </source>
</evidence>
<keyword evidence="1" id="KW-0677">Repeat</keyword>